<dbReference type="Gene3D" id="3.40.50.300">
    <property type="entry name" value="P-loop containing nucleotide triphosphate hydrolases"/>
    <property type="match status" value="1"/>
</dbReference>
<evidence type="ECO:0000259" key="9">
    <source>
        <dbReference type="Pfam" id="PF07685"/>
    </source>
</evidence>
<evidence type="ECO:0000256" key="2">
    <source>
        <dbReference type="ARBA" id="ARBA00006205"/>
    </source>
</evidence>
<keyword evidence="5 7" id="KW-0315">Glutamine amidotransferase</keyword>
<evidence type="ECO:0000256" key="5">
    <source>
        <dbReference type="ARBA" id="ARBA00022962"/>
    </source>
</evidence>
<feature type="domain" description="CobQ/CobB/MinD/ParA nucleotide binding" evidence="8">
    <location>
        <begin position="4"/>
        <end position="226"/>
    </location>
</feature>
<evidence type="ECO:0000313" key="11">
    <source>
        <dbReference type="Proteomes" id="UP001168423"/>
    </source>
</evidence>
<dbReference type="Gene3D" id="3.40.50.880">
    <property type="match status" value="1"/>
</dbReference>
<dbReference type="InterPro" id="IPR011698">
    <property type="entry name" value="GATase_3"/>
</dbReference>
<feature type="domain" description="CobB/CobQ-like glutamine amidotransferase" evidence="9">
    <location>
        <begin position="250"/>
        <end position="432"/>
    </location>
</feature>
<protein>
    <recommendedName>
        <fullName evidence="3 7">Probable cobyric acid synthase</fullName>
    </recommendedName>
</protein>
<proteinExistence type="inferred from homology"/>
<dbReference type="PANTHER" id="PTHR21343">
    <property type="entry name" value="DETHIOBIOTIN SYNTHETASE"/>
    <property type="match status" value="1"/>
</dbReference>
<keyword evidence="4 7" id="KW-0169">Cobalamin biosynthesis</keyword>
<keyword evidence="11" id="KW-1185">Reference proteome</keyword>
<dbReference type="RefSeq" id="WP_301676153.1">
    <property type="nucleotide sequence ID" value="NZ_VCYI01000001.1"/>
</dbReference>
<name>A0ABT8LXP2_9EURY</name>
<dbReference type="PANTHER" id="PTHR21343:SF1">
    <property type="entry name" value="COBYRIC ACID SYNTHASE"/>
    <property type="match status" value="1"/>
</dbReference>
<dbReference type="EMBL" id="VCYI01000001">
    <property type="protein sequence ID" value="MDN7011547.1"/>
    <property type="molecule type" value="Genomic_DNA"/>
</dbReference>
<sequence length="498" mass="53119">MSLIVLGTASHVGKSMTVAALCRALYRRGIPVAPFKSQNMSLNSYVTADGSEIGIAQAVQAFAAGVEPEADMNPVLLKPKGDSVSQVVLLGRPYKDVQIRDYYRETDTLLTEAVAAFERLKRRFGNVVAEGAGGAAEVNLYDRDIANIRLARSLRLPIVLVADIERGGVFAQVYGTLALLPEDIRPLVAGVIVNKFRGDPGLFAPGVEKLEELTGVPVLGVVPYTDIPLPSEDSLSIADKGERSAARPVRIAVLRLPRISNFTDFELLEEHATVDYVPPGGSLSGYDCIILPGTKNTVEDLAVLNRNGVGEELRLARERGVPIIGICGGYQMLGSRIHDGAIESENPAEYPGLGLLDVVTAFSGYRKTTVQVRRRATGPGPILPAMGEVEGYEIHMGETERGGVPEAFAGEGAATPDGLVFGTYMHGLFQNPGAVNALLAHLSERRGVAFEPVAEAGGGALGTAASYDELARHFEEHVDMEAILEFFQNDGTAAKEAK</sequence>
<feature type="active site" description="Nucleophile" evidence="7">
    <location>
        <position position="327"/>
    </location>
</feature>
<dbReference type="CDD" id="cd01750">
    <property type="entry name" value="GATase1_CobQ"/>
    <property type="match status" value="1"/>
</dbReference>
<dbReference type="Pfam" id="PF07685">
    <property type="entry name" value="GATase_3"/>
    <property type="match status" value="1"/>
</dbReference>
<dbReference type="CDD" id="cd05389">
    <property type="entry name" value="CobQ_N"/>
    <property type="match status" value="1"/>
</dbReference>
<dbReference type="InterPro" id="IPR033949">
    <property type="entry name" value="CobQ_GATase1"/>
</dbReference>
<evidence type="ECO:0000256" key="4">
    <source>
        <dbReference type="ARBA" id="ARBA00022573"/>
    </source>
</evidence>
<accession>A0ABT8LXP2</accession>
<evidence type="ECO:0000259" key="8">
    <source>
        <dbReference type="Pfam" id="PF01656"/>
    </source>
</evidence>
<evidence type="ECO:0000256" key="1">
    <source>
        <dbReference type="ARBA" id="ARBA00004953"/>
    </source>
</evidence>
<dbReference type="NCBIfam" id="TIGR00313">
    <property type="entry name" value="cobQ"/>
    <property type="match status" value="1"/>
</dbReference>
<comment type="similarity">
    <text evidence="2 7">Belongs to the CobB/CobQ family. CobQ subfamily.</text>
</comment>
<comment type="function">
    <text evidence="6 7">Catalyzes amidations at positions B, D, E, and G on adenosylcobyrinic A,C-diamide. NH(2) groups are provided by glutamine, and one molecule of ATP is hydrogenolyzed for each amidation.</text>
</comment>
<dbReference type="InterPro" id="IPR027417">
    <property type="entry name" value="P-loop_NTPase"/>
</dbReference>
<comment type="caution">
    <text evidence="10">The sequence shown here is derived from an EMBL/GenBank/DDBJ whole genome shotgun (WGS) entry which is preliminary data.</text>
</comment>
<evidence type="ECO:0000256" key="6">
    <source>
        <dbReference type="ARBA" id="ARBA00025166"/>
    </source>
</evidence>
<dbReference type="InterPro" id="IPR047045">
    <property type="entry name" value="CobQ_N"/>
</dbReference>
<dbReference type="InterPro" id="IPR002586">
    <property type="entry name" value="CobQ/CobB/MinD/ParA_Nub-bd_dom"/>
</dbReference>
<dbReference type="PROSITE" id="PS51274">
    <property type="entry name" value="GATASE_COBBQ"/>
    <property type="match status" value="1"/>
</dbReference>
<dbReference type="Proteomes" id="UP001168423">
    <property type="component" value="Unassembled WGS sequence"/>
</dbReference>
<dbReference type="HAMAP" id="MF_00028">
    <property type="entry name" value="CobQ"/>
    <property type="match status" value="1"/>
</dbReference>
<dbReference type="Pfam" id="PF01656">
    <property type="entry name" value="CbiA"/>
    <property type="match status" value="1"/>
</dbReference>
<gene>
    <name evidence="7" type="primary">cobQ</name>
    <name evidence="10" type="ORF">FGW20_00530</name>
</gene>
<comment type="pathway">
    <text evidence="1 7">Cofactor biosynthesis; adenosylcobalamin biosynthesis.</text>
</comment>
<evidence type="ECO:0000256" key="7">
    <source>
        <dbReference type="HAMAP-Rule" id="MF_00028"/>
    </source>
</evidence>
<dbReference type="InterPro" id="IPR004459">
    <property type="entry name" value="CobQ_synth"/>
</dbReference>
<evidence type="ECO:0000313" key="10">
    <source>
        <dbReference type="EMBL" id="MDN7011547.1"/>
    </source>
</evidence>
<dbReference type="SUPFAM" id="SSF52317">
    <property type="entry name" value="Class I glutamine amidotransferase-like"/>
    <property type="match status" value="1"/>
</dbReference>
<feature type="active site" evidence="7">
    <location>
        <position position="426"/>
    </location>
</feature>
<reference evidence="10" key="1">
    <citation type="submission" date="2019-05" db="EMBL/GenBank/DDBJ databases">
        <title>Isolation and characterization of methanogens from the cold seep sediment at Four-Way Closure Ridge.</title>
        <authorList>
            <person name="You Y.-T."/>
            <person name="Chen S.-C."/>
            <person name="Zhang W.-L."/>
            <person name="Lai M.-C."/>
        </authorList>
    </citation>
    <scope>NUCLEOTIDE SEQUENCE</scope>
    <source>
        <strain evidence="10">FWC-SCC3</strain>
    </source>
</reference>
<evidence type="ECO:0000256" key="3">
    <source>
        <dbReference type="ARBA" id="ARBA00014921"/>
    </source>
</evidence>
<dbReference type="NCBIfam" id="NF001989">
    <property type="entry name" value="PRK00784.1"/>
    <property type="match status" value="1"/>
</dbReference>
<organism evidence="10 11">
    <name type="scientific">Methanoculleus methanifontis</name>
    <dbReference type="NCBI Taxonomy" id="2584086"/>
    <lineage>
        <taxon>Archaea</taxon>
        <taxon>Methanobacteriati</taxon>
        <taxon>Methanobacteriota</taxon>
        <taxon>Stenosarchaea group</taxon>
        <taxon>Methanomicrobia</taxon>
        <taxon>Methanomicrobiales</taxon>
        <taxon>Methanomicrobiaceae</taxon>
        <taxon>Methanoculleus</taxon>
    </lineage>
</organism>
<dbReference type="InterPro" id="IPR029062">
    <property type="entry name" value="Class_I_gatase-like"/>
</dbReference>
<dbReference type="SUPFAM" id="SSF52540">
    <property type="entry name" value="P-loop containing nucleoside triphosphate hydrolases"/>
    <property type="match status" value="1"/>
</dbReference>